<dbReference type="GO" id="GO:0006633">
    <property type="term" value="P:fatty acid biosynthetic process"/>
    <property type="evidence" value="ECO:0007669"/>
    <property type="project" value="TreeGrafter"/>
</dbReference>
<dbReference type="InterPro" id="IPR042099">
    <property type="entry name" value="ANL_N_sf"/>
</dbReference>
<dbReference type="SUPFAM" id="SSF56801">
    <property type="entry name" value="Acetyl-CoA synthetase-like"/>
    <property type="match status" value="1"/>
</dbReference>
<dbReference type="InterPro" id="IPR025110">
    <property type="entry name" value="AMP-bd_C"/>
</dbReference>
<proteinExistence type="inferred from homology"/>
<dbReference type="GO" id="GO:0071766">
    <property type="term" value="P:Actinobacterium-type cell wall biogenesis"/>
    <property type="evidence" value="ECO:0007669"/>
    <property type="project" value="UniProtKB-ARBA"/>
</dbReference>
<dbReference type="CDD" id="cd05931">
    <property type="entry name" value="FAAL"/>
    <property type="match status" value="1"/>
</dbReference>
<evidence type="ECO:0000256" key="4">
    <source>
        <dbReference type="ARBA" id="ARBA00022598"/>
    </source>
</evidence>
<dbReference type="InterPro" id="IPR020845">
    <property type="entry name" value="AMP-binding_CS"/>
</dbReference>
<dbReference type="Pfam" id="PF00501">
    <property type="entry name" value="AMP-binding"/>
    <property type="match status" value="1"/>
</dbReference>
<dbReference type="GO" id="GO:0050660">
    <property type="term" value="F:flavin adenine dinucleotide binding"/>
    <property type="evidence" value="ECO:0007669"/>
    <property type="project" value="InterPro"/>
</dbReference>
<feature type="domain" description="Acyl-CoA dehydrogenase/oxidase N-terminal" evidence="12">
    <location>
        <begin position="622"/>
        <end position="724"/>
    </location>
</feature>
<dbReference type="InterPro" id="IPR046373">
    <property type="entry name" value="Acyl-CoA_Oxase/DH_mid-dom_sf"/>
</dbReference>
<dbReference type="InterPro" id="IPR045851">
    <property type="entry name" value="AMP-bd_C_sf"/>
</dbReference>
<dbReference type="PANTHER" id="PTHR22754:SF32">
    <property type="entry name" value="DISCO-INTERACTING PROTEIN 2"/>
    <property type="match status" value="1"/>
</dbReference>
<dbReference type="AlphaFoldDB" id="E0ULB3"/>
<reference evidence="15" key="1">
    <citation type="journal article" date="2011" name="MBio">
        <title>Novel metabolic attributes of the genus Cyanothece, comprising a group of unicellular nitrogen-fixing Cyanobacteria.</title>
        <authorList>
            <person name="Bandyopadhyay A."/>
            <person name="Elvitigala T."/>
            <person name="Welsh E."/>
            <person name="Stockel J."/>
            <person name="Liberton M."/>
            <person name="Min H."/>
            <person name="Sherman L.A."/>
            <person name="Pakrasi H.B."/>
        </authorList>
    </citation>
    <scope>NUCLEOTIDE SEQUENCE [LARGE SCALE GENOMIC DNA]</scope>
    <source>
        <strain evidence="15">PCC 7822</strain>
        <plasmid evidence="15">Cy782201</plasmid>
    </source>
</reference>
<dbReference type="RefSeq" id="WP_013334493.1">
    <property type="nucleotide sequence ID" value="NC_014533.1"/>
</dbReference>
<evidence type="ECO:0000259" key="12">
    <source>
        <dbReference type="Pfam" id="PF02771"/>
    </source>
</evidence>
<feature type="domain" description="Acyl-CoA dehydrogenase/oxidase C-terminal" evidence="9">
    <location>
        <begin position="837"/>
        <end position="987"/>
    </location>
</feature>
<dbReference type="Pfam" id="PF23024">
    <property type="entry name" value="AMP-dom_DIP2-like"/>
    <property type="match status" value="1"/>
</dbReference>
<keyword evidence="7" id="KW-0276">Fatty acid metabolism</keyword>
<dbReference type="EMBL" id="CP002199">
    <property type="protein sequence ID" value="ADN17743.1"/>
    <property type="molecule type" value="Genomic_DNA"/>
</dbReference>
<dbReference type="GO" id="GO:0005886">
    <property type="term" value="C:plasma membrane"/>
    <property type="evidence" value="ECO:0007669"/>
    <property type="project" value="TreeGrafter"/>
</dbReference>
<dbReference type="KEGG" id="cyj:Cyan7822_5889"/>
<evidence type="ECO:0000259" key="11">
    <source>
        <dbReference type="Pfam" id="PF02770"/>
    </source>
</evidence>
<evidence type="ECO:0000256" key="2">
    <source>
        <dbReference type="ARBA" id="ARBA00006432"/>
    </source>
</evidence>
<dbReference type="InterPro" id="IPR040097">
    <property type="entry name" value="FAAL/FAAC"/>
</dbReference>
<dbReference type="Gene3D" id="3.30.300.30">
    <property type="match status" value="1"/>
</dbReference>
<dbReference type="InterPro" id="IPR013786">
    <property type="entry name" value="AcylCoA_DH/ox_N"/>
</dbReference>
<dbReference type="HOGENOM" id="CLU_002737_0_0_3"/>
<dbReference type="Pfam" id="PF00441">
    <property type="entry name" value="Acyl-CoA_dh_1"/>
    <property type="match status" value="1"/>
</dbReference>
<evidence type="ECO:0000259" key="10">
    <source>
        <dbReference type="Pfam" id="PF00501"/>
    </source>
</evidence>
<evidence type="ECO:0000256" key="7">
    <source>
        <dbReference type="ARBA" id="ARBA00022832"/>
    </source>
</evidence>
<dbReference type="GO" id="GO:0070566">
    <property type="term" value="F:adenylyltransferase activity"/>
    <property type="evidence" value="ECO:0007669"/>
    <property type="project" value="TreeGrafter"/>
</dbReference>
<feature type="domain" description="AMP-dependent synthetase/ligase" evidence="10">
    <location>
        <begin position="16"/>
        <end position="416"/>
    </location>
</feature>
<geneLocation type="plasmid" evidence="14 15">
    <name>Cy782201</name>
</geneLocation>
<accession>E0ULB3</accession>
<dbReference type="Gene3D" id="2.40.110.10">
    <property type="entry name" value="Butyryl-CoA Dehydrogenase, subunit A, domain 2"/>
    <property type="match status" value="1"/>
</dbReference>
<dbReference type="InterPro" id="IPR009100">
    <property type="entry name" value="AcylCoA_DH/oxidase_NM_dom_sf"/>
</dbReference>
<dbReference type="SUPFAM" id="SSF56645">
    <property type="entry name" value="Acyl-CoA dehydrogenase NM domain-like"/>
    <property type="match status" value="1"/>
</dbReference>
<dbReference type="PROSITE" id="PS00455">
    <property type="entry name" value="AMP_BINDING"/>
    <property type="match status" value="1"/>
</dbReference>
<dbReference type="Pfam" id="PF02771">
    <property type="entry name" value="Acyl-CoA_dh_N"/>
    <property type="match status" value="1"/>
</dbReference>
<name>E0ULB3_GLOV7</name>
<protein>
    <submittedName>
        <fullName evidence="14">AMP-dependent synthetase and ligase</fullName>
    </submittedName>
</protein>
<evidence type="ECO:0000259" key="9">
    <source>
        <dbReference type="Pfam" id="PF00441"/>
    </source>
</evidence>
<dbReference type="InterPro" id="IPR037069">
    <property type="entry name" value="AcylCoA_DH/ox_N_sf"/>
</dbReference>
<dbReference type="InterPro" id="IPR036250">
    <property type="entry name" value="AcylCo_DH-like_C"/>
</dbReference>
<comment type="cofactor">
    <cofactor evidence="1">
        <name>FAD</name>
        <dbReference type="ChEBI" id="CHEBI:57692"/>
    </cofactor>
</comment>
<keyword evidence="5" id="KW-0285">Flavoprotein</keyword>
<dbReference type="GO" id="GO:0016874">
    <property type="term" value="F:ligase activity"/>
    <property type="evidence" value="ECO:0007669"/>
    <property type="project" value="UniProtKB-KW"/>
</dbReference>
<dbReference type="Gene3D" id="3.40.50.12780">
    <property type="entry name" value="N-terminal domain of ligase-like"/>
    <property type="match status" value="1"/>
</dbReference>
<evidence type="ECO:0000256" key="5">
    <source>
        <dbReference type="ARBA" id="ARBA00022630"/>
    </source>
</evidence>
<dbReference type="Pfam" id="PF02770">
    <property type="entry name" value="Acyl-CoA_dh_M"/>
    <property type="match status" value="1"/>
</dbReference>
<keyword evidence="6" id="KW-0274">FAD</keyword>
<keyword evidence="8" id="KW-0443">Lipid metabolism</keyword>
<dbReference type="GO" id="GO:0016627">
    <property type="term" value="F:oxidoreductase activity, acting on the CH-CH group of donors"/>
    <property type="evidence" value="ECO:0007669"/>
    <property type="project" value="InterPro"/>
</dbReference>
<evidence type="ECO:0000256" key="6">
    <source>
        <dbReference type="ARBA" id="ARBA00022827"/>
    </source>
</evidence>
<dbReference type="Gene3D" id="1.10.540.10">
    <property type="entry name" value="Acyl-CoA dehydrogenase/oxidase, N-terminal domain"/>
    <property type="match status" value="1"/>
</dbReference>
<sequence>MEKISFKNATLVDLLRWRAINEPDHHAYTFLIDNNREAERLTYAELDQQARAIAAHLQSLDTKGDRALLLYPAGLEIIKAFFGCLYAGIVAIPAPFPEASRLKRTLPRLQAIAKDAQVSLVLGNANIISQLEEYRQEVAELQGIKYIDINSIDPQLAESWEEYPTQVDDLAYLQYTSGSTSTPKGVMLTHGNVVSHCHYIQQVCEYDENSVSVTWLPYFHDYGLVEGILEPLYNGTPGYIMSPFAFMKRPLNWLKAISDYQGTHTQAPNFAYDQCVRRIKPEDRASLNLKSWRSAGNGAEPINPKVLEKFYQTYAPNGLTWNASCPAYGLAEATLMVSCCSPSLKPTISYFEPEALTSNKIVEASDKTQARAITSCGPLLADTKVLIVNPDTLKQCNADEVGEIWVASSGVAKGYWQRPDATQETFLAYVADTQEGPFLRTGDLGFIKDGQLYITSRIKDLIIIAGTNHYPQDIEWNVEKSHPYLRPNSSAAFSIQVDGEEKLVVAQELERGYKPEDIEEIFNVIRKVITTEHEVAVYAVLLLSRGSLPKTASGKIQRSICWKLFQEGSLEVIASWIADGSAPKAAQSPTKPPAGKVSSIQPKTPLVTAPDDVSKKRADDLIAWLRDYSEERIDSRLIDERRCLPPYIVLDFGNQGLMGLQVPEKYGGLALKNRDLLRVFEQLAAIDLSIASLLFIHNTNGVRPLVGYATPTIQEELLPILAQGRELAAFALTEPTAGSNLPNIGTIAIPDAKGGWRLRGAKRWNASGWAGIIHVFAKTLDENGKVGHPSAFVVRQRTPGLQVGPESLTMGVRGIMQNIIYFDDVLVSPTQLLGEVNKGMDVAEEAMLLAHLCMASLSVGGGMKRCAQLMLRYANRRQVSTGRLLDNPTILAVLSELTIKITLIQNLLNQLVTVLDEEDYPPKEIGMMLKILSTDYLWQASDDLVETLGGRGYMENNIAPQIMRDCRMLRIGEGANEIMTITVGRRVFHSEELHQFLINRLGNAAMSERLKEAAQQIQARCLSANGRFSNRSSALSWAYNLIGKVSILGVVLAAAQSSARRFPSESLNLAVEWASYQFESTLSQALKGFAIESLMLNTQQTQDLIDHYAESIGDLEQRPPGIEDKLDPLLRRDISNSGFPDFSHLPGNVNLEKLVSETPAEATPKLEDLSLEQKRALIQKLLVKNGSETKLPEMSSEEKRNLLEKLLQNKQ</sequence>
<evidence type="ECO:0000313" key="15">
    <source>
        <dbReference type="Proteomes" id="UP000008206"/>
    </source>
</evidence>
<dbReference type="InterPro" id="IPR006091">
    <property type="entry name" value="Acyl-CoA_Oxase/DH_mid-dom"/>
</dbReference>
<gene>
    <name evidence="14" type="ordered locus">Cyan7822_5889</name>
</gene>
<dbReference type="CDD" id="cd00567">
    <property type="entry name" value="ACAD"/>
    <property type="match status" value="1"/>
</dbReference>
<keyword evidence="14" id="KW-0614">Plasmid</keyword>
<comment type="similarity">
    <text evidence="2">Belongs to the ATP-dependent AMP-binding enzyme family.</text>
</comment>
<keyword evidence="4 14" id="KW-0436">Ligase</keyword>
<dbReference type="SUPFAM" id="SSF47203">
    <property type="entry name" value="Acyl-CoA dehydrogenase C-terminal domain-like"/>
    <property type="match status" value="1"/>
</dbReference>
<dbReference type="InterPro" id="IPR000873">
    <property type="entry name" value="AMP-dep_synth/lig_dom"/>
</dbReference>
<evidence type="ECO:0000256" key="3">
    <source>
        <dbReference type="ARBA" id="ARBA00009347"/>
    </source>
</evidence>
<evidence type="ECO:0000259" key="13">
    <source>
        <dbReference type="Pfam" id="PF23024"/>
    </source>
</evidence>
<evidence type="ECO:0000256" key="8">
    <source>
        <dbReference type="ARBA" id="ARBA00023098"/>
    </source>
</evidence>
<feature type="domain" description="AMP-binding enzyme C-terminal" evidence="13">
    <location>
        <begin position="460"/>
        <end position="574"/>
    </location>
</feature>
<dbReference type="Gene3D" id="1.20.140.10">
    <property type="entry name" value="Butyryl-CoA Dehydrogenase, subunit A, domain 3"/>
    <property type="match status" value="1"/>
</dbReference>
<feature type="domain" description="Acyl-CoA oxidase/dehydrogenase middle" evidence="11">
    <location>
        <begin position="729"/>
        <end position="825"/>
    </location>
</feature>
<dbReference type="Proteomes" id="UP000008206">
    <property type="component" value="Plasmid Cy782201"/>
</dbReference>
<evidence type="ECO:0000313" key="14">
    <source>
        <dbReference type="EMBL" id="ADN17743.1"/>
    </source>
</evidence>
<keyword evidence="15" id="KW-1185">Reference proteome</keyword>
<dbReference type="PANTHER" id="PTHR22754">
    <property type="entry name" value="DISCO-INTERACTING PROTEIN 2 DIP2 -RELATED"/>
    <property type="match status" value="1"/>
</dbReference>
<dbReference type="OrthoDB" id="428071at2"/>
<evidence type="ECO:0000256" key="1">
    <source>
        <dbReference type="ARBA" id="ARBA00001974"/>
    </source>
</evidence>
<comment type="similarity">
    <text evidence="3">Belongs to the acyl-CoA dehydrogenase family.</text>
</comment>
<dbReference type="FunFam" id="3.40.50.12780:FF:000013">
    <property type="entry name" value="Long-chain-fatty-acid--AMP ligase FadD32"/>
    <property type="match status" value="1"/>
</dbReference>
<dbReference type="InterPro" id="IPR009075">
    <property type="entry name" value="AcylCo_DH/oxidase_C"/>
</dbReference>
<organism evidence="14 15">
    <name type="scientific">Gloeothece verrucosa (strain PCC 7822)</name>
    <name type="common">Cyanothece sp. (strain PCC 7822)</name>
    <dbReference type="NCBI Taxonomy" id="497965"/>
    <lineage>
        <taxon>Bacteria</taxon>
        <taxon>Bacillati</taxon>
        <taxon>Cyanobacteriota</taxon>
        <taxon>Cyanophyceae</taxon>
        <taxon>Oscillatoriophycideae</taxon>
        <taxon>Chroococcales</taxon>
        <taxon>Aphanothecaceae</taxon>
        <taxon>Gloeothece</taxon>
        <taxon>Gloeothece verrucosa</taxon>
    </lineage>
</organism>